<dbReference type="AlphaFoldDB" id="A0A1H9DI35"/>
<accession>A0A1H9DI35</accession>
<keyword evidence="1" id="KW-1133">Transmembrane helix</keyword>
<feature type="transmembrane region" description="Helical" evidence="1">
    <location>
        <begin position="23"/>
        <end position="43"/>
    </location>
</feature>
<proteinExistence type="predicted"/>
<dbReference type="STRING" id="489703.SAMN04488038_10449"/>
<dbReference type="RefSeq" id="WP_093283358.1">
    <property type="nucleotide sequence ID" value="NZ_FOFS01000004.1"/>
</dbReference>
<evidence type="ECO:0000313" key="2">
    <source>
        <dbReference type="EMBL" id="SEQ13172.1"/>
    </source>
</evidence>
<organism evidence="2 3">
    <name type="scientific">Solimonas aquatica</name>
    <dbReference type="NCBI Taxonomy" id="489703"/>
    <lineage>
        <taxon>Bacteria</taxon>
        <taxon>Pseudomonadati</taxon>
        <taxon>Pseudomonadota</taxon>
        <taxon>Gammaproteobacteria</taxon>
        <taxon>Nevskiales</taxon>
        <taxon>Nevskiaceae</taxon>
        <taxon>Solimonas</taxon>
    </lineage>
</organism>
<keyword evidence="3" id="KW-1185">Reference proteome</keyword>
<dbReference type="Proteomes" id="UP000199233">
    <property type="component" value="Unassembled WGS sequence"/>
</dbReference>
<evidence type="ECO:0000256" key="1">
    <source>
        <dbReference type="SAM" id="Phobius"/>
    </source>
</evidence>
<dbReference type="EMBL" id="FOFS01000004">
    <property type="protein sequence ID" value="SEQ13172.1"/>
    <property type="molecule type" value="Genomic_DNA"/>
</dbReference>
<gene>
    <name evidence="2" type="ORF">SAMN04488038_10449</name>
</gene>
<sequence length="74" mass="8340">MIDMFLNSLRLFLRGKLFREPRAVLRQWLIGFALSLLAVLLLGALGLPIWLVVLCSAVAAGALQPWLFRDLKYA</sequence>
<name>A0A1H9DI35_9GAMM</name>
<protein>
    <submittedName>
        <fullName evidence="2">Uncharacterized protein</fullName>
    </submittedName>
</protein>
<keyword evidence="1" id="KW-0472">Membrane</keyword>
<evidence type="ECO:0000313" key="3">
    <source>
        <dbReference type="Proteomes" id="UP000199233"/>
    </source>
</evidence>
<keyword evidence="1" id="KW-0812">Transmembrane</keyword>
<feature type="transmembrane region" description="Helical" evidence="1">
    <location>
        <begin position="49"/>
        <end position="68"/>
    </location>
</feature>
<reference evidence="2 3" key="1">
    <citation type="submission" date="2016-10" db="EMBL/GenBank/DDBJ databases">
        <authorList>
            <person name="de Groot N.N."/>
        </authorList>
    </citation>
    <scope>NUCLEOTIDE SEQUENCE [LARGE SCALE GENOMIC DNA]</scope>
    <source>
        <strain evidence="2 3">DSM 25927</strain>
    </source>
</reference>